<dbReference type="STRING" id="288705.RSal33209_2870"/>
<dbReference type="AlphaFoldDB" id="A9WTS3"/>
<comment type="subcellular location">
    <subcellularLocation>
        <location evidence="1">Membrane</location>
        <topology evidence="1">Multi-pass membrane protein</topology>
    </subcellularLocation>
</comment>
<feature type="transmembrane region" description="Helical" evidence="6">
    <location>
        <begin position="6"/>
        <end position="27"/>
    </location>
</feature>
<keyword evidence="2" id="KW-0813">Transport</keyword>
<evidence type="ECO:0000256" key="6">
    <source>
        <dbReference type="SAM" id="Phobius"/>
    </source>
</evidence>
<evidence type="ECO:0000256" key="5">
    <source>
        <dbReference type="ARBA" id="ARBA00023136"/>
    </source>
</evidence>
<dbReference type="GO" id="GO:0016020">
    <property type="term" value="C:membrane"/>
    <property type="evidence" value="ECO:0007669"/>
    <property type="project" value="UniProtKB-SubCell"/>
</dbReference>
<protein>
    <submittedName>
        <fullName evidence="8">Citrate-proton symporter</fullName>
    </submittedName>
</protein>
<evidence type="ECO:0000256" key="4">
    <source>
        <dbReference type="ARBA" id="ARBA00022989"/>
    </source>
</evidence>
<evidence type="ECO:0000256" key="2">
    <source>
        <dbReference type="ARBA" id="ARBA00022448"/>
    </source>
</evidence>
<keyword evidence="9" id="KW-1185">Reference proteome</keyword>
<dbReference type="eggNOG" id="COG2851">
    <property type="taxonomic scope" value="Bacteria"/>
</dbReference>
<evidence type="ECO:0000313" key="8">
    <source>
        <dbReference type="EMBL" id="ABY24594.1"/>
    </source>
</evidence>
<evidence type="ECO:0000256" key="3">
    <source>
        <dbReference type="ARBA" id="ARBA00022692"/>
    </source>
</evidence>
<keyword evidence="5 6" id="KW-0472">Membrane</keyword>
<gene>
    <name evidence="8" type="ordered locus">RSal33209_2870</name>
</gene>
<evidence type="ECO:0000313" key="9">
    <source>
        <dbReference type="Proteomes" id="UP000002007"/>
    </source>
</evidence>
<dbReference type="Proteomes" id="UP000002007">
    <property type="component" value="Chromosome"/>
</dbReference>
<dbReference type="KEGG" id="rsa:RSal33209_2870"/>
<feature type="transmembrane region" description="Helical" evidence="6">
    <location>
        <begin position="34"/>
        <end position="54"/>
    </location>
</feature>
<evidence type="ECO:0000256" key="1">
    <source>
        <dbReference type="ARBA" id="ARBA00004141"/>
    </source>
</evidence>
<dbReference type="GO" id="GO:0055085">
    <property type="term" value="P:transmembrane transport"/>
    <property type="evidence" value="ECO:0007669"/>
    <property type="project" value="InterPro"/>
</dbReference>
<feature type="transmembrane region" description="Helical" evidence="6">
    <location>
        <begin position="74"/>
        <end position="94"/>
    </location>
</feature>
<name>A9WTS3_RENSM</name>
<dbReference type="EMBL" id="CP000910">
    <property type="protein sequence ID" value="ABY24594.1"/>
    <property type="molecule type" value="Genomic_DNA"/>
</dbReference>
<dbReference type="Pfam" id="PF03600">
    <property type="entry name" value="CitMHS"/>
    <property type="match status" value="1"/>
</dbReference>
<sequence>MTSDAMGENVLVILGFLMILVFMVLIMTKRMTPVLALIIVPTVFALFAGGLLWGPKEHNIGEMVMKSIGGMASTAALLMFAIIFFGLMIDVGLFDPLVRYILKVLGNDPAKVVLGTALLSGAVSLDGDGSTTFIITTAAMLPIYLRLGISPVVLTCVAGLTNGTLNIVPGVAPRSAPRPH</sequence>
<organism evidence="8 9">
    <name type="scientific">Renibacterium salmoninarum (strain ATCC 33209 / DSM 20767 / JCM 11484 / NBRC 15589 / NCIMB 2235)</name>
    <dbReference type="NCBI Taxonomy" id="288705"/>
    <lineage>
        <taxon>Bacteria</taxon>
        <taxon>Bacillati</taxon>
        <taxon>Actinomycetota</taxon>
        <taxon>Actinomycetes</taxon>
        <taxon>Micrococcales</taxon>
        <taxon>Micrococcaceae</taxon>
        <taxon>Renibacterium</taxon>
    </lineage>
</organism>
<evidence type="ECO:0000259" key="7">
    <source>
        <dbReference type="Pfam" id="PF03600"/>
    </source>
</evidence>
<reference evidence="9" key="1">
    <citation type="journal article" date="2008" name="J. Bacteriol.">
        <title>Genome sequence of the fish pathogen Renibacterium salmoninarum suggests reductive evolution away from an environmental Arthrobacter ancestor.</title>
        <authorList>
            <person name="Wiens G.D."/>
            <person name="Rockey D.D."/>
            <person name="Wu Z."/>
            <person name="Chang J."/>
            <person name="Levy R."/>
            <person name="Crane S."/>
            <person name="Chen D.S."/>
            <person name="Capri G.R."/>
            <person name="Burnett J.R."/>
            <person name="Sudheesh P.S."/>
            <person name="Schipma M.J."/>
            <person name="Burd H."/>
            <person name="Bhattacharyya A."/>
            <person name="Rhodes L.D."/>
            <person name="Kaul R."/>
            <person name="Strom M.S."/>
        </authorList>
    </citation>
    <scope>NUCLEOTIDE SEQUENCE [LARGE SCALE GENOMIC DNA]</scope>
    <source>
        <strain evidence="9">ATCC 33209 / DSM 20767 / JCM 11484 / NBRC 15589 / NCIMB 2235</strain>
    </source>
</reference>
<accession>A9WTS3</accession>
<feature type="domain" description="Citrate transporter-like" evidence="7">
    <location>
        <begin position="23"/>
        <end position="164"/>
    </location>
</feature>
<keyword evidence="3 6" id="KW-0812">Transmembrane</keyword>
<keyword evidence="4 6" id="KW-1133">Transmembrane helix</keyword>
<dbReference type="InterPro" id="IPR004680">
    <property type="entry name" value="Cit_transptr-like_dom"/>
</dbReference>
<dbReference type="HOGENOM" id="CLU_044454_3_0_11"/>
<proteinExistence type="predicted"/>